<protein>
    <submittedName>
        <fullName evidence="8">CoA pyrophosphatase</fullName>
    </submittedName>
</protein>
<comment type="cofactor">
    <cofactor evidence="1">
        <name>Mn(2+)</name>
        <dbReference type="ChEBI" id="CHEBI:29035"/>
    </cofactor>
</comment>
<dbReference type="PROSITE" id="PS51462">
    <property type="entry name" value="NUDIX"/>
    <property type="match status" value="1"/>
</dbReference>
<evidence type="ECO:0000313" key="9">
    <source>
        <dbReference type="Proteomes" id="UP001204000"/>
    </source>
</evidence>
<dbReference type="Pfam" id="PF00293">
    <property type="entry name" value="NUDIX"/>
    <property type="match status" value="1"/>
</dbReference>
<keyword evidence="6" id="KW-0464">Manganese</keyword>
<evidence type="ECO:0000256" key="4">
    <source>
        <dbReference type="ARBA" id="ARBA00022801"/>
    </source>
</evidence>
<dbReference type="SUPFAM" id="SSF55811">
    <property type="entry name" value="Nudix"/>
    <property type="match status" value="1"/>
</dbReference>
<reference evidence="8" key="1">
    <citation type="submission" date="2022-05" db="EMBL/GenBank/DDBJ databases">
        <title>Corynebacterium sp. TA-R-1 sp. nov., isolated from human feces.</title>
        <authorList>
            <person name="Shamsuzzaman M."/>
            <person name="Dahal R.H."/>
        </authorList>
    </citation>
    <scope>NUCLEOTIDE SEQUENCE</scope>
    <source>
        <strain evidence="8">TA-R-1</strain>
    </source>
</reference>
<evidence type="ECO:0000256" key="1">
    <source>
        <dbReference type="ARBA" id="ARBA00001936"/>
    </source>
</evidence>
<comment type="cofactor">
    <cofactor evidence="2">
        <name>Mg(2+)</name>
        <dbReference type="ChEBI" id="CHEBI:18420"/>
    </cofactor>
</comment>
<dbReference type="PANTHER" id="PTHR12992">
    <property type="entry name" value="NUDIX HYDROLASE"/>
    <property type="match status" value="1"/>
</dbReference>
<dbReference type="RefSeq" id="WP_253579174.1">
    <property type="nucleotide sequence ID" value="NZ_JAMFTQ010000017.1"/>
</dbReference>
<dbReference type="Gene3D" id="3.90.79.10">
    <property type="entry name" value="Nucleoside Triphosphate Pyrophosphohydrolase"/>
    <property type="match status" value="1"/>
</dbReference>
<evidence type="ECO:0000256" key="2">
    <source>
        <dbReference type="ARBA" id="ARBA00001946"/>
    </source>
</evidence>
<name>A0ABT1G655_9CORY</name>
<dbReference type="InterPro" id="IPR000086">
    <property type="entry name" value="NUDIX_hydrolase_dom"/>
</dbReference>
<dbReference type="PANTHER" id="PTHR12992:SF11">
    <property type="entry name" value="MITOCHONDRIAL COENZYME A DIPHOSPHATASE NUDT8"/>
    <property type="match status" value="1"/>
</dbReference>
<evidence type="ECO:0000256" key="6">
    <source>
        <dbReference type="ARBA" id="ARBA00023211"/>
    </source>
</evidence>
<dbReference type="InterPro" id="IPR015797">
    <property type="entry name" value="NUDIX_hydrolase-like_dom_sf"/>
</dbReference>
<dbReference type="EMBL" id="JAMFTQ010000017">
    <property type="protein sequence ID" value="MCP1388503.1"/>
    <property type="molecule type" value="Genomic_DNA"/>
</dbReference>
<keyword evidence="3" id="KW-0479">Metal-binding</keyword>
<dbReference type="InterPro" id="IPR045121">
    <property type="entry name" value="CoAse"/>
</dbReference>
<proteinExistence type="predicted"/>
<keyword evidence="5" id="KW-0460">Magnesium</keyword>
<gene>
    <name evidence="8" type="ORF">M5J20_09980</name>
</gene>
<sequence>MADVPLQPEAAPAWLRPLVAALADDTLADRARELLATRVPQRGEKDQSAVLMLIAGDPHAERMPADARLLITHRSPDMRSHSGQMAFPGGHIEESDGGPVAAALREAWEETGLDSARVTPLAVLQPVTTGGSRRRVRPVLAYAEDPGEVYPASLAETDDVFFVPLRELIDPAKRIEAGWRAWSGPAFHVGCYVVWGFTGVLVSVLLELAGWAEPWDDTVRDLNAVLEESCNGEPRIPGTRE</sequence>
<evidence type="ECO:0000313" key="8">
    <source>
        <dbReference type="EMBL" id="MCP1388503.1"/>
    </source>
</evidence>
<organism evidence="8 9">
    <name type="scientific">Corynebacterium stercoris</name>
    <dbReference type="NCBI Taxonomy" id="2943490"/>
    <lineage>
        <taxon>Bacteria</taxon>
        <taxon>Bacillati</taxon>
        <taxon>Actinomycetota</taxon>
        <taxon>Actinomycetes</taxon>
        <taxon>Mycobacteriales</taxon>
        <taxon>Corynebacteriaceae</taxon>
        <taxon>Corynebacterium</taxon>
    </lineage>
</organism>
<feature type="domain" description="Nudix hydrolase" evidence="7">
    <location>
        <begin position="45"/>
        <end position="188"/>
    </location>
</feature>
<evidence type="ECO:0000259" key="7">
    <source>
        <dbReference type="PROSITE" id="PS51462"/>
    </source>
</evidence>
<evidence type="ECO:0000256" key="5">
    <source>
        <dbReference type="ARBA" id="ARBA00022842"/>
    </source>
</evidence>
<dbReference type="CDD" id="cd03426">
    <property type="entry name" value="NUDIX_CoAse_Nudt7"/>
    <property type="match status" value="1"/>
</dbReference>
<dbReference type="Proteomes" id="UP001204000">
    <property type="component" value="Unassembled WGS sequence"/>
</dbReference>
<comment type="caution">
    <text evidence="8">The sequence shown here is derived from an EMBL/GenBank/DDBJ whole genome shotgun (WGS) entry which is preliminary data.</text>
</comment>
<keyword evidence="9" id="KW-1185">Reference proteome</keyword>
<evidence type="ECO:0000256" key="3">
    <source>
        <dbReference type="ARBA" id="ARBA00022723"/>
    </source>
</evidence>
<accession>A0ABT1G655</accession>
<keyword evidence="4" id="KW-0378">Hydrolase</keyword>